<dbReference type="RefSeq" id="WP_111349281.1">
    <property type="nucleotide sequence ID" value="NZ_QLII01000001.1"/>
</dbReference>
<dbReference type="Gene3D" id="1.25.40.10">
    <property type="entry name" value="Tetratricopeptide repeat domain"/>
    <property type="match status" value="1"/>
</dbReference>
<dbReference type="InterPro" id="IPR011990">
    <property type="entry name" value="TPR-like_helical_dom_sf"/>
</dbReference>
<protein>
    <submittedName>
        <fullName evidence="1">Uncharacterized protein</fullName>
    </submittedName>
</protein>
<reference evidence="1 2" key="1">
    <citation type="submission" date="2018-06" db="EMBL/GenBank/DDBJ databases">
        <title>Spirosoma sp. HMF3257 Genome sequencing and assembly.</title>
        <authorList>
            <person name="Kang H."/>
            <person name="Cha I."/>
            <person name="Kim H."/>
            <person name="Kang J."/>
            <person name="Joh K."/>
        </authorList>
    </citation>
    <scope>NUCLEOTIDE SEQUENCE [LARGE SCALE GENOMIC DNA]</scope>
    <source>
        <strain evidence="1 2">HMF3257</strain>
    </source>
</reference>
<dbReference type="EMBL" id="QLII01000001">
    <property type="protein sequence ID" value="RAI78011.1"/>
    <property type="molecule type" value="Genomic_DNA"/>
</dbReference>
<dbReference type="SUPFAM" id="SSF48452">
    <property type="entry name" value="TPR-like"/>
    <property type="match status" value="1"/>
</dbReference>
<dbReference type="AlphaFoldDB" id="A0A327NRI7"/>
<keyword evidence="2" id="KW-1185">Reference proteome</keyword>
<organism evidence="1 2">
    <name type="scientific">Spirosoma telluris</name>
    <dbReference type="NCBI Taxonomy" id="2183553"/>
    <lineage>
        <taxon>Bacteria</taxon>
        <taxon>Pseudomonadati</taxon>
        <taxon>Bacteroidota</taxon>
        <taxon>Cytophagia</taxon>
        <taxon>Cytophagales</taxon>
        <taxon>Cytophagaceae</taxon>
        <taxon>Spirosoma</taxon>
    </lineage>
</organism>
<gene>
    <name evidence="1" type="ORF">HMF3257_35020</name>
</gene>
<evidence type="ECO:0000313" key="2">
    <source>
        <dbReference type="Proteomes" id="UP000249016"/>
    </source>
</evidence>
<proteinExistence type="predicted"/>
<name>A0A327NRI7_9BACT</name>
<evidence type="ECO:0000313" key="1">
    <source>
        <dbReference type="EMBL" id="RAI78011.1"/>
    </source>
</evidence>
<dbReference type="Proteomes" id="UP000249016">
    <property type="component" value="Unassembled WGS sequence"/>
</dbReference>
<dbReference type="OrthoDB" id="1523128at2"/>
<comment type="caution">
    <text evidence="1">The sequence shown here is derived from an EMBL/GenBank/DDBJ whole genome shotgun (WGS) entry which is preliminary data.</text>
</comment>
<accession>A0A327NRI7</accession>
<sequence>MQTYAMILGENRQFNASLLYFDQALGVATAHRDTNNLIKIYLNAARILVEKGNYQQTITYAQRGLQLISARNQPEEFLRATAIIGAAFTRLNQFKEIDHYFKRAEALLPTIGSLFYNRELAFIRMQWAEKQGNFKAAYQYQKTYFSLDSSLSITASSVSCPKRWMDASLDQIPVSCRIVGLLHPFLVEF</sequence>